<comment type="subcellular location">
    <subcellularLocation>
        <location evidence="13">Cytoplasm</location>
    </subcellularLocation>
</comment>
<evidence type="ECO:0000256" key="13">
    <source>
        <dbReference type="HAMAP-Rule" id="MF_01815"/>
    </source>
</evidence>
<keyword evidence="8 13" id="KW-0443">Lipid metabolism</keyword>
<dbReference type="KEGG" id="ock:EXM22_13070"/>
<evidence type="ECO:0000256" key="6">
    <source>
        <dbReference type="ARBA" id="ARBA00022679"/>
    </source>
</evidence>
<dbReference type="GO" id="GO:0005737">
    <property type="term" value="C:cytoplasm"/>
    <property type="evidence" value="ECO:0007669"/>
    <property type="project" value="UniProtKB-SubCell"/>
</dbReference>
<evidence type="ECO:0000313" key="17">
    <source>
        <dbReference type="Proteomes" id="UP000324209"/>
    </source>
</evidence>
<dbReference type="UniPathway" id="UPA00094"/>
<dbReference type="GO" id="GO:0004315">
    <property type="term" value="F:3-oxoacyl-[acyl-carrier-protein] synthase activity"/>
    <property type="evidence" value="ECO:0007669"/>
    <property type="project" value="InterPro"/>
</dbReference>
<dbReference type="NCBIfam" id="NF006829">
    <property type="entry name" value="PRK09352.1"/>
    <property type="match status" value="1"/>
</dbReference>
<dbReference type="Proteomes" id="UP000324209">
    <property type="component" value="Chromosome"/>
</dbReference>
<sequence length="336" mass="36271">MTTTVRNGIITGLGKALPRRKVSNDDLSNWVDTSDEWIRSHTGIESRYLASEGESCSTLGIEAARQALERSGVHKNDIGMVIVATSTPDYKAFPSTACLIQEALDIPGAGAFDLAAACSGFSYAIETARSFIHAGTCDHIIVVGAEVLSSIVNWKDRNTCVLFGDGAGAVVISVSDEEGRGIQFSRLLSEGSGWDALIVKTGGSKNPLTPEIMADLKNPQDLYIAMDGRRVYEFAVRVICQTITDLLERAGIDKEELDWIVPHQANLRIIQAASKRLKIPMEKFFINLQNYGNTSAATVPLALSDMADQGLLKTNHKIVSVGFGAGLSYGGNYLVW</sequence>
<dbReference type="InterPro" id="IPR013747">
    <property type="entry name" value="ACP_syn_III_C"/>
</dbReference>
<organism evidence="16 17">
    <name type="scientific">Oceanispirochaeta crateris</name>
    <dbReference type="NCBI Taxonomy" id="2518645"/>
    <lineage>
        <taxon>Bacteria</taxon>
        <taxon>Pseudomonadati</taxon>
        <taxon>Spirochaetota</taxon>
        <taxon>Spirochaetia</taxon>
        <taxon>Spirochaetales</taxon>
        <taxon>Spirochaetaceae</taxon>
        <taxon>Oceanispirochaeta</taxon>
    </lineage>
</organism>
<protein>
    <recommendedName>
        <fullName evidence="3 13">Beta-ketoacyl-[acyl-carrier-protein] synthase III</fullName>
        <shortName evidence="13">Beta-ketoacyl-ACP synthase III</shortName>
        <shortName evidence="13">KAS III</shortName>
        <ecNumber evidence="3 13">2.3.1.180</ecNumber>
    </recommendedName>
    <alternativeName>
        <fullName evidence="13">3-oxoacyl-[acyl-carrier-protein] synthase 3</fullName>
    </alternativeName>
    <alternativeName>
        <fullName evidence="13">3-oxoacyl-[acyl-carrier-protein] synthase III</fullName>
    </alternativeName>
</protein>
<comment type="catalytic activity">
    <reaction evidence="12">
        <text>malonyl-[ACP] + acetyl-CoA + H(+) = 3-oxobutanoyl-[ACP] + CO2 + CoA</text>
        <dbReference type="Rhea" id="RHEA:12080"/>
        <dbReference type="Rhea" id="RHEA-COMP:9623"/>
        <dbReference type="Rhea" id="RHEA-COMP:9625"/>
        <dbReference type="ChEBI" id="CHEBI:15378"/>
        <dbReference type="ChEBI" id="CHEBI:16526"/>
        <dbReference type="ChEBI" id="CHEBI:57287"/>
        <dbReference type="ChEBI" id="CHEBI:57288"/>
        <dbReference type="ChEBI" id="CHEBI:78449"/>
        <dbReference type="ChEBI" id="CHEBI:78450"/>
        <dbReference type="EC" id="2.3.1.180"/>
    </reaction>
    <physiologicalReaction direction="left-to-right" evidence="12">
        <dbReference type="Rhea" id="RHEA:12081"/>
    </physiologicalReaction>
</comment>
<keyword evidence="9 13" id="KW-0275">Fatty acid biosynthesis</keyword>
<feature type="active site" evidence="13">
    <location>
        <position position="263"/>
    </location>
</feature>
<evidence type="ECO:0000256" key="2">
    <source>
        <dbReference type="ARBA" id="ARBA00008642"/>
    </source>
</evidence>
<dbReference type="EC" id="2.3.1.180" evidence="3 13"/>
<dbReference type="NCBIfam" id="TIGR00747">
    <property type="entry name" value="fabH"/>
    <property type="match status" value="1"/>
</dbReference>
<feature type="domain" description="Beta-ketoacyl-[acyl-carrier-protein] synthase III N-terminal" evidence="15">
    <location>
        <begin position="112"/>
        <end position="191"/>
    </location>
</feature>
<dbReference type="CDD" id="cd00830">
    <property type="entry name" value="KAS_III"/>
    <property type="match status" value="1"/>
</dbReference>
<dbReference type="PANTHER" id="PTHR43091:SF2">
    <property type="entry name" value="BETA-KETOACYL-[ACYL-CARRIER-PROTEIN] SYNTHASE III 2"/>
    <property type="match status" value="1"/>
</dbReference>
<dbReference type="GO" id="GO:0033818">
    <property type="term" value="F:beta-ketoacyl-acyl-carrier-protein synthase III activity"/>
    <property type="evidence" value="ECO:0007669"/>
    <property type="project" value="UniProtKB-UniRule"/>
</dbReference>
<dbReference type="InterPro" id="IPR004655">
    <property type="entry name" value="FabH"/>
</dbReference>
<name>A0A5C1QL36_9SPIO</name>
<comment type="similarity">
    <text evidence="2 13">Belongs to the thiolase-like superfamily. FabH family.</text>
</comment>
<keyword evidence="6 13" id="KW-0808">Transferase</keyword>
<dbReference type="HAMAP" id="MF_01815">
    <property type="entry name" value="FabH"/>
    <property type="match status" value="1"/>
</dbReference>
<proteinExistence type="inferred from homology"/>
<feature type="domain" description="Beta-ketoacyl-[acyl-carrier-protein] synthase III C-terminal" evidence="14">
    <location>
        <begin position="247"/>
        <end position="336"/>
    </location>
</feature>
<dbReference type="AlphaFoldDB" id="A0A5C1QL36"/>
<dbReference type="FunFam" id="3.40.47.10:FF:000004">
    <property type="entry name" value="3-oxoacyl-[acyl-carrier-protein] synthase 3"/>
    <property type="match status" value="1"/>
</dbReference>
<keyword evidence="10 13" id="KW-0511">Multifunctional enzyme</keyword>
<comment type="pathway">
    <text evidence="1 13">Lipid metabolism; fatty acid biosynthesis.</text>
</comment>
<evidence type="ECO:0000256" key="4">
    <source>
        <dbReference type="ARBA" id="ARBA00022490"/>
    </source>
</evidence>
<dbReference type="Gene3D" id="3.40.47.10">
    <property type="match status" value="1"/>
</dbReference>
<comment type="subunit">
    <text evidence="13">Homodimer.</text>
</comment>
<evidence type="ECO:0000256" key="11">
    <source>
        <dbReference type="ARBA" id="ARBA00023315"/>
    </source>
</evidence>
<keyword evidence="5 13" id="KW-0444">Lipid biosynthesis</keyword>
<dbReference type="InterPro" id="IPR013751">
    <property type="entry name" value="ACP_syn_III_N"/>
</dbReference>
<keyword evidence="11 13" id="KW-0012">Acyltransferase</keyword>
<keyword evidence="17" id="KW-1185">Reference proteome</keyword>
<feature type="active site" evidence="13">
    <location>
        <position position="118"/>
    </location>
</feature>
<feature type="active site" evidence="13">
    <location>
        <position position="293"/>
    </location>
</feature>
<evidence type="ECO:0000259" key="15">
    <source>
        <dbReference type="Pfam" id="PF08545"/>
    </source>
</evidence>
<keyword evidence="4 13" id="KW-0963">Cytoplasm</keyword>
<dbReference type="SUPFAM" id="SSF53901">
    <property type="entry name" value="Thiolase-like"/>
    <property type="match status" value="1"/>
</dbReference>
<evidence type="ECO:0000313" key="16">
    <source>
        <dbReference type="EMBL" id="QEN08875.1"/>
    </source>
</evidence>
<dbReference type="GO" id="GO:0006633">
    <property type="term" value="P:fatty acid biosynthetic process"/>
    <property type="evidence" value="ECO:0007669"/>
    <property type="project" value="UniProtKB-UniRule"/>
</dbReference>
<dbReference type="EMBL" id="CP036150">
    <property type="protein sequence ID" value="QEN08875.1"/>
    <property type="molecule type" value="Genomic_DNA"/>
</dbReference>
<dbReference type="PANTHER" id="PTHR43091">
    <property type="entry name" value="3-OXOACYL-[ACYL-CARRIER-PROTEIN] SYNTHASE"/>
    <property type="match status" value="1"/>
</dbReference>
<reference evidence="16 17" key="1">
    <citation type="submission" date="2019-02" db="EMBL/GenBank/DDBJ databases">
        <title>Complete Genome Sequence and Methylome Analysis of free living Spirochaetas.</title>
        <authorList>
            <person name="Fomenkov A."/>
            <person name="Dubinina G."/>
            <person name="Leshcheva N."/>
            <person name="Mikheeva N."/>
            <person name="Grabovich M."/>
            <person name="Vincze T."/>
            <person name="Roberts R.J."/>
        </authorList>
    </citation>
    <scope>NUCLEOTIDE SEQUENCE [LARGE SCALE GENOMIC DNA]</scope>
    <source>
        <strain evidence="16 17">K2</strain>
    </source>
</reference>
<evidence type="ECO:0000256" key="8">
    <source>
        <dbReference type="ARBA" id="ARBA00023098"/>
    </source>
</evidence>
<evidence type="ECO:0000256" key="10">
    <source>
        <dbReference type="ARBA" id="ARBA00023268"/>
    </source>
</evidence>
<evidence type="ECO:0000256" key="9">
    <source>
        <dbReference type="ARBA" id="ARBA00023160"/>
    </source>
</evidence>
<accession>A0A5C1QL36</accession>
<evidence type="ECO:0000256" key="12">
    <source>
        <dbReference type="ARBA" id="ARBA00051096"/>
    </source>
</evidence>
<comment type="function">
    <text evidence="13">Catalyzes the condensation reaction of fatty acid synthesis by the addition to an acyl acceptor of two carbons from malonyl-ACP. Catalyzes the first condensation reaction which initiates fatty acid synthesis and may therefore play a role in governing the total rate of fatty acid production. Possesses both acetoacetyl-ACP synthase and acetyl transacylase activities. Its substrate specificity determines the biosynthesis of branched-chain and/or straight-chain of fatty acids.</text>
</comment>
<comment type="domain">
    <text evidence="13">The last Arg residue of the ACP-binding site is essential for the weak association between ACP/AcpP and FabH.</text>
</comment>
<dbReference type="OrthoDB" id="9815506at2"/>
<gene>
    <name evidence="13" type="primary">fabH</name>
    <name evidence="16" type="ORF">EXM22_13070</name>
</gene>
<evidence type="ECO:0000256" key="1">
    <source>
        <dbReference type="ARBA" id="ARBA00005194"/>
    </source>
</evidence>
<dbReference type="Pfam" id="PF08541">
    <property type="entry name" value="ACP_syn_III_C"/>
    <property type="match status" value="1"/>
</dbReference>
<keyword evidence="7 13" id="KW-0276">Fatty acid metabolism</keyword>
<evidence type="ECO:0000256" key="7">
    <source>
        <dbReference type="ARBA" id="ARBA00022832"/>
    </source>
</evidence>
<feature type="region of interest" description="ACP-binding" evidence="13">
    <location>
        <begin position="264"/>
        <end position="268"/>
    </location>
</feature>
<evidence type="ECO:0000256" key="5">
    <source>
        <dbReference type="ARBA" id="ARBA00022516"/>
    </source>
</evidence>
<dbReference type="InterPro" id="IPR016039">
    <property type="entry name" value="Thiolase-like"/>
</dbReference>
<dbReference type="RefSeq" id="WP_149486954.1">
    <property type="nucleotide sequence ID" value="NZ_CP036150.1"/>
</dbReference>
<evidence type="ECO:0000256" key="3">
    <source>
        <dbReference type="ARBA" id="ARBA00012333"/>
    </source>
</evidence>
<evidence type="ECO:0000259" key="14">
    <source>
        <dbReference type="Pfam" id="PF08541"/>
    </source>
</evidence>
<dbReference type="Pfam" id="PF08545">
    <property type="entry name" value="ACP_syn_III"/>
    <property type="match status" value="1"/>
</dbReference>